<organism evidence="1 2">
    <name type="scientific">Planoprotostelium fungivorum</name>
    <dbReference type="NCBI Taxonomy" id="1890364"/>
    <lineage>
        <taxon>Eukaryota</taxon>
        <taxon>Amoebozoa</taxon>
        <taxon>Evosea</taxon>
        <taxon>Variosea</taxon>
        <taxon>Cavosteliida</taxon>
        <taxon>Cavosteliaceae</taxon>
        <taxon>Planoprotostelium</taxon>
    </lineage>
</organism>
<name>A0A2P6MYM3_9EUKA</name>
<sequence length="114" mass="12694">MTVSGCFENPLWQSALMTISWRKQGKRELIDLSEEMFIFNQTHSHSLPNGTPTTDNKYVADNSCWKATGPGDSVSYNYLGERPNGSTSARTLTNVLQRITKQNTGGKHSKQGEL</sequence>
<protein>
    <submittedName>
        <fullName evidence="1">Uncharacterized protein</fullName>
    </submittedName>
</protein>
<evidence type="ECO:0000313" key="1">
    <source>
        <dbReference type="EMBL" id="PRP76766.1"/>
    </source>
</evidence>
<keyword evidence="2" id="KW-1185">Reference proteome</keyword>
<dbReference type="EMBL" id="MDYQ01000302">
    <property type="protein sequence ID" value="PRP76766.1"/>
    <property type="molecule type" value="Genomic_DNA"/>
</dbReference>
<gene>
    <name evidence="1" type="ORF">PROFUN_14779</name>
</gene>
<evidence type="ECO:0000313" key="2">
    <source>
        <dbReference type="Proteomes" id="UP000241769"/>
    </source>
</evidence>
<proteinExistence type="predicted"/>
<comment type="caution">
    <text evidence="1">The sequence shown here is derived from an EMBL/GenBank/DDBJ whole genome shotgun (WGS) entry which is preliminary data.</text>
</comment>
<dbReference type="AlphaFoldDB" id="A0A2P6MYM3"/>
<reference evidence="1 2" key="1">
    <citation type="journal article" date="2018" name="Genome Biol. Evol.">
        <title>Multiple Roots of Fruiting Body Formation in Amoebozoa.</title>
        <authorList>
            <person name="Hillmann F."/>
            <person name="Forbes G."/>
            <person name="Novohradska S."/>
            <person name="Ferling I."/>
            <person name="Riege K."/>
            <person name="Groth M."/>
            <person name="Westermann M."/>
            <person name="Marz M."/>
            <person name="Spaller T."/>
            <person name="Winckler T."/>
            <person name="Schaap P."/>
            <person name="Glockner G."/>
        </authorList>
    </citation>
    <scope>NUCLEOTIDE SEQUENCE [LARGE SCALE GENOMIC DNA]</scope>
    <source>
        <strain evidence="1 2">Jena</strain>
    </source>
</reference>
<dbReference type="InParanoid" id="A0A2P6MYM3"/>
<accession>A0A2P6MYM3</accession>
<dbReference type="Proteomes" id="UP000241769">
    <property type="component" value="Unassembled WGS sequence"/>
</dbReference>